<dbReference type="Proteomes" id="UP000663852">
    <property type="component" value="Unassembled WGS sequence"/>
</dbReference>
<dbReference type="PANTHER" id="PTHR33488">
    <property type="entry name" value="ZGC:162509"/>
    <property type="match status" value="1"/>
</dbReference>
<comment type="caution">
    <text evidence="3">The sequence shown here is derived from an EMBL/GenBank/DDBJ whole genome shotgun (WGS) entry which is preliminary data.</text>
</comment>
<feature type="chain" id="PRO_5032456700" evidence="2">
    <location>
        <begin position="20"/>
        <end position="1092"/>
    </location>
</feature>
<keyword evidence="1" id="KW-0175">Coiled coil</keyword>
<gene>
    <name evidence="3" type="ORF">EDS130_LOCUS20245</name>
</gene>
<organism evidence="3 4">
    <name type="scientific">Adineta ricciae</name>
    <name type="common">Rotifer</name>
    <dbReference type="NCBI Taxonomy" id="249248"/>
    <lineage>
        <taxon>Eukaryota</taxon>
        <taxon>Metazoa</taxon>
        <taxon>Spiralia</taxon>
        <taxon>Gnathifera</taxon>
        <taxon>Rotifera</taxon>
        <taxon>Eurotatoria</taxon>
        <taxon>Bdelloidea</taxon>
        <taxon>Adinetida</taxon>
        <taxon>Adinetidae</taxon>
        <taxon>Adineta</taxon>
    </lineage>
</organism>
<evidence type="ECO:0000256" key="1">
    <source>
        <dbReference type="SAM" id="Coils"/>
    </source>
</evidence>
<dbReference type="AlphaFoldDB" id="A0A814PI00"/>
<feature type="coiled-coil region" evidence="1">
    <location>
        <begin position="856"/>
        <end position="883"/>
    </location>
</feature>
<proteinExistence type="predicted"/>
<dbReference type="OrthoDB" id="5406275at2759"/>
<keyword evidence="2" id="KW-0732">Signal</keyword>
<feature type="coiled-coil region" evidence="1">
    <location>
        <begin position="757"/>
        <end position="805"/>
    </location>
</feature>
<reference evidence="3" key="1">
    <citation type="submission" date="2021-02" db="EMBL/GenBank/DDBJ databases">
        <authorList>
            <person name="Nowell W R."/>
        </authorList>
    </citation>
    <scope>NUCLEOTIDE SEQUENCE</scope>
</reference>
<feature type="signal peptide" evidence="2">
    <location>
        <begin position="1"/>
        <end position="19"/>
    </location>
</feature>
<accession>A0A814PI00</accession>
<dbReference type="PANTHER" id="PTHR33488:SF2">
    <property type="entry name" value="EARLY ENDOSOME ANTIGEN 1-LIKE"/>
    <property type="match status" value="1"/>
</dbReference>
<evidence type="ECO:0000256" key="2">
    <source>
        <dbReference type="SAM" id="SignalP"/>
    </source>
</evidence>
<protein>
    <submittedName>
        <fullName evidence="3">Uncharacterized protein</fullName>
    </submittedName>
</protein>
<name>A0A814PI00_ADIRI</name>
<evidence type="ECO:0000313" key="3">
    <source>
        <dbReference type="EMBL" id="CAF1106031.1"/>
    </source>
</evidence>
<dbReference type="EMBL" id="CAJNOJ010000099">
    <property type="protein sequence ID" value="CAF1106031.1"/>
    <property type="molecule type" value="Genomic_DNA"/>
</dbReference>
<sequence length="1092" mass="122166">MRLTMTMLVFFIALFLAAAAIDPPPNCRFLNPVRDSSAETALMNFFYMNTSFIFKESNFFQPQCLLCENEGGLVCFGYKGGSSYGIAAGSIKSVRLITNLPYLYSLGENVGASVTTIDTIAVLREDLVISHETLARFKGISTLDPVVVGKTIALRLGMICLSDDMNEHSLTITGSVNKLSIRLFINEIWVNGSNGIILNGNKRARINCRNQSVVVESNGAVPDESPCSSAPCLGPEYCLTYQPEYSTTRETWCPLTEKNWISTSDNDLKLLPSDLSLPLHIQLERVLLYEKAFTVVLNRNWFIDYAGILTISIPEATSGLYSDPVWKITLPSTDRQPLNQRNILLHNCTNVRIRYNASSSSHFQTTVVFVDMRSNSTFTIKADLDQAKQLCNPDILIATDENSLTTASTESVPTSTTTPWDSTGFAYMSKPSHILLIPICFALIFCKRCETTNKSVKVLQNYCQFQSNILLSIMATNILHAIVCLLVVNATSGLVADSSISRSFFLPRASDPFCDEYVEIVTRMSLTELMSMPQLNDTEFLDQLARGIDSVLVSKTRTGLNDLFDSSVDGPMQYQTETEGEWQELMADAPASINYMGAVMAIASRQDFPLKENFDYKYVKYPKSFQTTLVQVSNEMYTALFNAHTGMDKIQLNMRQIPVQLKTTLKLITQASTAMVKAMLPRTLANIGRYANDSATIARSASNKFEKLQELLQEIVLASTQTNSANKDKAAELAKEAEKTQISDDMLMIVPLLLETNSANKDKAAELAKEAEKTRNKQKEMDAEMAKLQNEYAVARQDLEIARRNYHTAMMNVPGGQWDTAAWEVYAAQRPFVTCSGVWFWKKCRLHREEHFSQYNHEAKEKAKEALKLLKEAEERSKNAFTQQMNKQNALGTAMTALAMIKFDEISINQTITILLDATKKISDVKEQWSRITRFFTNLASRTEHTQNVILEDFLGVIADVQSIGQSLDPIDKAVFVTMLAETAKDIDEDTHMLFLMANIYSNVSSKHLVDRIASLSGLLTIQNNAERDVYVKSVANTTQHTSLEIKRLAADRQKAYESASSVRQEQYMNLIQEVTLQEELDLLGGIGIGRR</sequence>
<evidence type="ECO:0000313" key="4">
    <source>
        <dbReference type="Proteomes" id="UP000663852"/>
    </source>
</evidence>